<gene>
    <name evidence="7" type="primary">LOC106744660</name>
</gene>
<evidence type="ECO:0000313" key="7">
    <source>
        <dbReference type="RefSeq" id="XP_014475078.1"/>
    </source>
</evidence>
<sequence length="427" mass="50830">MDEILLINEGLRVGLDVDYNEFFHPNVCHVCKWTNQNLLTYCDRCYMISYCSEDHKMQDKPYHADLCAIIADFQNDDPRFFNRSYSDKNWMRTREELIRKVRVLLERELRPHEVQMFMNPRKCFECHQRIVHVVCPKCLSVSYCLSHKHKFNSHLETECTFFAISLIIDIKFLEQSVWESVRVDFSTFPDKRKHFNDIESFCNQYYSKKKEHTNWDINKLVFSDYVSDPLTVYNGLQSAKLFYPEKITGTFVIHIISATDIERRYFPAWELFLHFLSAKTKLVIVMLGLELQHEIKEHNICSCCEEAEKRLIFESFPLLYHNYMYSTKYRRPNVIVGFQARFHYGKTWSESIRAIQSQNCPLLLTAILENITEDNVTEIRRVLGDSVTPVLHVDCKNKFTSCRPYREVFGSLMFRNSQLIIYKNLNH</sequence>
<evidence type="ECO:0000256" key="1">
    <source>
        <dbReference type="ARBA" id="ARBA00022723"/>
    </source>
</evidence>
<feature type="domain" description="Mitochondrial splicing suppressor 51-like C-terminal" evidence="5">
    <location>
        <begin position="229"/>
        <end position="407"/>
    </location>
</feature>
<evidence type="ECO:0000256" key="2">
    <source>
        <dbReference type="ARBA" id="ARBA00022771"/>
    </source>
</evidence>
<dbReference type="GO" id="GO:0008270">
    <property type="term" value="F:zinc ion binding"/>
    <property type="evidence" value="ECO:0007669"/>
    <property type="project" value="UniProtKB-KW"/>
</dbReference>
<dbReference type="RefSeq" id="XP_014475078.1">
    <property type="nucleotide sequence ID" value="XM_014619592.1"/>
</dbReference>
<feature type="domain" description="MYND-type" evidence="4">
    <location>
        <begin position="28"/>
        <end position="67"/>
    </location>
</feature>
<keyword evidence="1" id="KW-0479">Metal-binding</keyword>
<keyword evidence="6" id="KW-1185">Reference proteome</keyword>
<dbReference type="OrthoDB" id="5282002at2759"/>
<evidence type="ECO:0000313" key="6">
    <source>
        <dbReference type="Proteomes" id="UP000515204"/>
    </source>
</evidence>
<dbReference type="InterPro" id="IPR046824">
    <property type="entry name" value="Mss51-like_C"/>
</dbReference>
<dbReference type="Proteomes" id="UP000515204">
    <property type="component" value="Unplaced"/>
</dbReference>
<dbReference type="AlphaFoldDB" id="A0A6P3X9U7"/>
<evidence type="ECO:0000259" key="5">
    <source>
        <dbReference type="Pfam" id="PF20179"/>
    </source>
</evidence>
<reference evidence="7" key="1">
    <citation type="submission" date="2025-08" db="UniProtKB">
        <authorList>
            <consortium name="RefSeq"/>
        </authorList>
    </citation>
    <scope>IDENTIFICATION</scope>
</reference>
<protein>
    <submittedName>
        <fullName evidence="7">Uncharacterized protein LOC106744660</fullName>
    </submittedName>
</protein>
<keyword evidence="3" id="KW-0862">Zinc</keyword>
<dbReference type="PANTHER" id="PTHR28069">
    <property type="entry name" value="GH20023P"/>
    <property type="match status" value="1"/>
</dbReference>
<name>A0A6P3X9U7_DINQU</name>
<organism evidence="6 7">
    <name type="scientific">Dinoponera quadriceps</name>
    <name type="common">South American ant</name>
    <dbReference type="NCBI Taxonomy" id="609295"/>
    <lineage>
        <taxon>Eukaryota</taxon>
        <taxon>Metazoa</taxon>
        <taxon>Ecdysozoa</taxon>
        <taxon>Arthropoda</taxon>
        <taxon>Hexapoda</taxon>
        <taxon>Insecta</taxon>
        <taxon>Pterygota</taxon>
        <taxon>Neoptera</taxon>
        <taxon>Endopterygota</taxon>
        <taxon>Hymenoptera</taxon>
        <taxon>Apocrita</taxon>
        <taxon>Aculeata</taxon>
        <taxon>Formicoidea</taxon>
        <taxon>Formicidae</taxon>
        <taxon>Ponerinae</taxon>
        <taxon>Ponerini</taxon>
        <taxon>Dinoponera</taxon>
    </lineage>
</organism>
<proteinExistence type="predicted"/>
<dbReference type="SUPFAM" id="SSF144232">
    <property type="entry name" value="HIT/MYND zinc finger-like"/>
    <property type="match status" value="1"/>
</dbReference>
<accession>A0A6P3X9U7</accession>
<dbReference type="Pfam" id="PF20179">
    <property type="entry name" value="MSS51_C"/>
    <property type="match status" value="1"/>
</dbReference>
<dbReference type="Gene3D" id="6.10.140.2220">
    <property type="match status" value="1"/>
</dbReference>
<dbReference type="Pfam" id="PF01753">
    <property type="entry name" value="zf-MYND"/>
    <property type="match status" value="1"/>
</dbReference>
<dbReference type="InterPro" id="IPR002893">
    <property type="entry name" value="Znf_MYND"/>
</dbReference>
<dbReference type="KEGG" id="dqu:106744660"/>
<dbReference type="GeneID" id="106744660"/>
<dbReference type="PANTHER" id="PTHR28069:SF2">
    <property type="entry name" value="GH20023P"/>
    <property type="match status" value="1"/>
</dbReference>
<evidence type="ECO:0000259" key="4">
    <source>
        <dbReference type="Pfam" id="PF01753"/>
    </source>
</evidence>
<evidence type="ECO:0000256" key="3">
    <source>
        <dbReference type="ARBA" id="ARBA00022833"/>
    </source>
</evidence>
<keyword evidence="2" id="KW-0863">Zinc-finger</keyword>